<evidence type="ECO:0000313" key="1">
    <source>
        <dbReference type="EMBL" id="MBB3774995.1"/>
    </source>
</evidence>
<protein>
    <submittedName>
        <fullName evidence="1">Uncharacterized protein</fullName>
    </submittedName>
</protein>
<name>A0ABR6HWI9_9SPHN</name>
<proteinExistence type="predicted"/>
<dbReference type="Proteomes" id="UP000548685">
    <property type="component" value="Unassembled WGS sequence"/>
</dbReference>
<keyword evidence="2" id="KW-1185">Reference proteome</keyword>
<reference evidence="1 2" key="1">
    <citation type="submission" date="2020-08" db="EMBL/GenBank/DDBJ databases">
        <title>Genomic Encyclopedia of Type Strains, Phase IV (KMG-IV): sequencing the most valuable type-strain genomes for metagenomic binning, comparative biology and taxonomic classification.</title>
        <authorList>
            <person name="Goeker M."/>
        </authorList>
    </citation>
    <scope>NUCLEOTIDE SEQUENCE [LARGE SCALE GENOMIC DNA]</scope>
    <source>
        <strain evidence="1 2">DSM 8510</strain>
    </source>
</reference>
<sequence>MIAIERVLEADGTVALWAVNRTAGDLSGERRFLGYEQPVRAYQSAHKTPIAVCWSDGGTIGHVEIFNRDVLAALPGQNGENVSVGCDIVAAGKMRNGADRWWCRTHQAHWGTKTDIVAAYSTGNLVCSSQTQPVSFVVNPLDLLPDEHAEVGVWCSMPPAITSAGLQVRRRPKIHLHIRDEANGIKIFDNDVSALLIKYGARGDLFSATDTTTVAITPPAAFALVTALEEGRPMGHIDCKNCGAPHLDLGEFSRTAHIKHLCGSCGRDGIRSSEPLISTPLKPLQDHFNPEPVFIDVDRRLSIDDFPGAAFAIWASTPAVLWKADRPQERGIHVHLSVNGKREIDETFGSVIYRGKELKRADLLAVMIQNTLT</sequence>
<comment type="caution">
    <text evidence="1">The sequence shown here is derived from an EMBL/GenBank/DDBJ whole genome shotgun (WGS) entry which is preliminary data.</text>
</comment>
<dbReference type="RefSeq" id="WP_183363542.1">
    <property type="nucleotide sequence ID" value="NZ_JACICE010000001.1"/>
</dbReference>
<gene>
    <name evidence="1" type="ORF">FHS52_000938</name>
</gene>
<dbReference type="EMBL" id="JACICE010000001">
    <property type="protein sequence ID" value="MBB3774995.1"/>
    <property type="molecule type" value="Genomic_DNA"/>
</dbReference>
<evidence type="ECO:0000313" key="2">
    <source>
        <dbReference type="Proteomes" id="UP000548685"/>
    </source>
</evidence>
<accession>A0ABR6HWI9</accession>
<organism evidence="1 2">
    <name type="scientific">Erythrobacter ramosus</name>
    <dbReference type="NCBI Taxonomy" id="35811"/>
    <lineage>
        <taxon>Bacteria</taxon>
        <taxon>Pseudomonadati</taxon>
        <taxon>Pseudomonadota</taxon>
        <taxon>Alphaproteobacteria</taxon>
        <taxon>Sphingomonadales</taxon>
        <taxon>Erythrobacteraceae</taxon>
        <taxon>Erythrobacter/Porphyrobacter group</taxon>
        <taxon>Erythrobacter</taxon>
    </lineage>
</organism>